<sequence length="132" mass="15157">MAGIYASHNPIAIHNNLDIPHPGYMDQNGFVHIPITIAHYIDPAQKLNFVDKVRSKASHKTDQKPQMFAMSQKDYVNYWAKDEAGEWLPNVTEPPEGRLAWLRTQVRVNEEWKQWGALRDITSGKWSWGTTG</sequence>
<dbReference type="EMBL" id="LAFY01000324">
    <property type="protein sequence ID" value="KJY00369.1"/>
    <property type="molecule type" value="Genomic_DNA"/>
</dbReference>
<comment type="caution">
    <text evidence="1">The sequence shown here is derived from an EMBL/GenBank/DDBJ whole genome shotgun (WGS) entry which is preliminary data.</text>
</comment>
<keyword evidence="2" id="KW-1185">Reference proteome</keyword>
<organism evidence="1 2">
    <name type="scientific">Zymoseptoria brevis</name>
    <dbReference type="NCBI Taxonomy" id="1047168"/>
    <lineage>
        <taxon>Eukaryota</taxon>
        <taxon>Fungi</taxon>
        <taxon>Dikarya</taxon>
        <taxon>Ascomycota</taxon>
        <taxon>Pezizomycotina</taxon>
        <taxon>Dothideomycetes</taxon>
        <taxon>Dothideomycetidae</taxon>
        <taxon>Mycosphaerellales</taxon>
        <taxon>Mycosphaerellaceae</taxon>
        <taxon>Zymoseptoria</taxon>
    </lineage>
</organism>
<accession>A0A0F4GSZ3</accession>
<dbReference type="AlphaFoldDB" id="A0A0F4GSZ3"/>
<gene>
    <name evidence="1" type="ORF">TI39_contig332g00012</name>
</gene>
<protein>
    <submittedName>
        <fullName evidence="1">Uncharacterized protein</fullName>
    </submittedName>
</protein>
<proteinExistence type="predicted"/>
<name>A0A0F4GSZ3_9PEZI</name>
<reference evidence="1 2" key="1">
    <citation type="submission" date="2015-03" db="EMBL/GenBank/DDBJ databases">
        <title>RNA-seq based gene annotation and comparative genomics of four Zymoseptoria species reveal species-specific pathogenicity related genes and transposable element activity.</title>
        <authorList>
            <person name="Grandaubert J."/>
            <person name="Bhattacharyya A."/>
            <person name="Stukenbrock E.H."/>
        </authorList>
    </citation>
    <scope>NUCLEOTIDE SEQUENCE [LARGE SCALE GENOMIC DNA]</scope>
    <source>
        <strain evidence="1 2">Zb18110</strain>
    </source>
</reference>
<dbReference type="OrthoDB" id="3826819at2759"/>
<evidence type="ECO:0000313" key="2">
    <source>
        <dbReference type="Proteomes" id="UP000033647"/>
    </source>
</evidence>
<dbReference type="Proteomes" id="UP000033647">
    <property type="component" value="Unassembled WGS sequence"/>
</dbReference>
<evidence type="ECO:0000313" key="1">
    <source>
        <dbReference type="EMBL" id="KJY00369.1"/>
    </source>
</evidence>